<dbReference type="PANTHER" id="PTHR34072:SF52">
    <property type="entry name" value="RIBONUCLEASE H"/>
    <property type="match status" value="1"/>
</dbReference>
<name>A0A699KR12_TANCI</name>
<proteinExistence type="predicted"/>
<dbReference type="EMBL" id="BKCJ010545769">
    <property type="protein sequence ID" value="GFB07106.1"/>
    <property type="molecule type" value="Genomic_DNA"/>
</dbReference>
<dbReference type="SUPFAM" id="SSF56672">
    <property type="entry name" value="DNA/RNA polymerases"/>
    <property type="match status" value="1"/>
</dbReference>
<reference evidence="2" key="1">
    <citation type="journal article" date="2019" name="Sci. Rep.">
        <title>Draft genome of Tanacetum cinerariifolium, the natural source of mosquito coil.</title>
        <authorList>
            <person name="Yamashiro T."/>
            <person name="Shiraishi A."/>
            <person name="Satake H."/>
            <person name="Nakayama K."/>
        </authorList>
    </citation>
    <scope>NUCLEOTIDE SEQUENCE</scope>
</reference>
<keyword evidence="2" id="KW-0808">Transferase</keyword>
<dbReference type="InterPro" id="IPR036397">
    <property type="entry name" value="RNaseH_sf"/>
</dbReference>
<dbReference type="PANTHER" id="PTHR34072">
    <property type="entry name" value="ENZYMATIC POLYPROTEIN-RELATED"/>
    <property type="match status" value="1"/>
</dbReference>
<evidence type="ECO:0000259" key="1">
    <source>
        <dbReference type="Pfam" id="PF17919"/>
    </source>
</evidence>
<dbReference type="InterPro" id="IPR043502">
    <property type="entry name" value="DNA/RNA_pol_sf"/>
</dbReference>
<dbReference type="Gene3D" id="3.10.10.10">
    <property type="entry name" value="HIV Type 1 Reverse Transcriptase, subunit A, domain 1"/>
    <property type="match status" value="1"/>
</dbReference>
<protein>
    <submittedName>
        <fullName evidence="2">Reverse transcriptase domain-containing protein</fullName>
    </submittedName>
</protein>
<dbReference type="GO" id="GO:0003676">
    <property type="term" value="F:nucleic acid binding"/>
    <property type="evidence" value="ECO:0007669"/>
    <property type="project" value="InterPro"/>
</dbReference>
<dbReference type="InterPro" id="IPR041577">
    <property type="entry name" value="RT_RNaseH_2"/>
</dbReference>
<keyword evidence="2" id="KW-0548">Nucleotidyltransferase</keyword>
<dbReference type="Gene3D" id="3.30.420.10">
    <property type="entry name" value="Ribonuclease H-like superfamily/Ribonuclease H"/>
    <property type="match status" value="1"/>
</dbReference>
<dbReference type="SUPFAM" id="SSF53098">
    <property type="entry name" value="Ribonuclease H-like"/>
    <property type="match status" value="1"/>
</dbReference>
<sequence>MTVVANENNELIPTRLVTGWRVCIDYRKLNDATRKNHFPLPFMDQMLERPMTHILEKETPFVFFKECIDAFNTLKKNLTEALILVVPDWNLPFKLMCDASDYVIGAVLGQRKSKHFQPIHYVLFLQEFDITILDKKGSENLAANHLSRLENPHQDVLENKDINENFPLETLGSLTSHNTLWFADITNFHAGNFIKKGLTSQQKKKFFKDVKHYFWDDPYLFRICADQIIRRCVHGQEAFEILKACHEGPSKGHHGANLTAKKVEAKALPTNDARVVVKFLKSLFFRFAIAYHPQTSGQVEVSNRGLKRILEKTVGENRTSWSDKLERGDHRKLQLNELSELCDQAYENSLIYKERTKKLHDSKIKNRIFNVGRD</sequence>
<dbReference type="Pfam" id="PF17919">
    <property type="entry name" value="RT_RNaseH_2"/>
    <property type="match status" value="1"/>
</dbReference>
<dbReference type="InterPro" id="IPR012337">
    <property type="entry name" value="RNaseH-like_sf"/>
</dbReference>
<gene>
    <name evidence="2" type="ORF">Tci_679077</name>
</gene>
<keyword evidence="2" id="KW-0695">RNA-directed DNA polymerase</keyword>
<dbReference type="AlphaFoldDB" id="A0A699KR12"/>
<feature type="domain" description="Reverse transcriptase/retrotransposon-derived protein RNase H-like" evidence="1">
    <location>
        <begin position="65"/>
        <end position="122"/>
    </location>
</feature>
<dbReference type="GO" id="GO:0003964">
    <property type="term" value="F:RNA-directed DNA polymerase activity"/>
    <property type="evidence" value="ECO:0007669"/>
    <property type="project" value="UniProtKB-KW"/>
</dbReference>
<accession>A0A699KR12</accession>
<comment type="caution">
    <text evidence="2">The sequence shown here is derived from an EMBL/GenBank/DDBJ whole genome shotgun (WGS) entry which is preliminary data.</text>
</comment>
<evidence type="ECO:0000313" key="2">
    <source>
        <dbReference type="EMBL" id="GFB07106.1"/>
    </source>
</evidence>
<dbReference type="Gene3D" id="1.10.340.70">
    <property type="match status" value="1"/>
</dbReference>
<organism evidence="2">
    <name type="scientific">Tanacetum cinerariifolium</name>
    <name type="common">Dalmatian daisy</name>
    <name type="synonym">Chrysanthemum cinerariifolium</name>
    <dbReference type="NCBI Taxonomy" id="118510"/>
    <lineage>
        <taxon>Eukaryota</taxon>
        <taxon>Viridiplantae</taxon>
        <taxon>Streptophyta</taxon>
        <taxon>Embryophyta</taxon>
        <taxon>Tracheophyta</taxon>
        <taxon>Spermatophyta</taxon>
        <taxon>Magnoliopsida</taxon>
        <taxon>eudicotyledons</taxon>
        <taxon>Gunneridae</taxon>
        <taxon>Pentapetalae</taxon>
        <taxon>asterids</taxon>
        <taxon>campanulids</taxon>
        <taxon>Asterales</taxon>
        <taxon>Asteraceae</taxon>
        <taxon>Asteroideae</taxon>
        <taxon>Anthemideae</taxon>
        <taxon>Anthemidinae</taxon>
        <taxon>Tanacetum</taxon>
    </lineage>
</organism>